<sequence>FRNLLEDDEWFMNQVMMKMNYR</sequence>
<evidence type="ECO:0000313" key="2">
    <source>
        <dbReference type="Proteomes" id="UP000035740"/>
    </source>
</evidence>
<evidence type="ECO:0000313" key="1">
    <source>
        <dbReference type="EMBL" id="KMS65548.1"/>
    </source>
</evidence>
<keyword evidence="2" id="KW-1185">Reference proteome</keyword>
<name>A0A0J7YQX6_BETVV</name>
<accession>A0A0J7YQX6</accession>
<gene>
    <name evidence="1" type="ORF">BVRB_034850</name>
</gene>
<dbReference type="EMBL" id="KQ106942">
    <property type="protein sequence ID" value="KMS65548.1"/>
    <property type="molecule type" value="Genomic_DNA"/>
</dbReference>
<dbReference type="Gramene" id="KMS65548">
    <property type="protein sequence ID" value="KMS65548"/>
    <property type="gene ID" value="BVRB_034850"/>
</dbReference>
<protein>
    <submittedName>
        <fullName evidence="1">Uncharacterized protein</fullName>
    </submittedName>
</protein>
<dbReference type="Proteomes" id="UP000035740">
    <property type="component" value="Unassembled WGS sequence"/>
</dbReference>
<organism evidence="1 2">
    <name type="scientific">Beta vulgaris subsp. vulgaris</name>
    <name type="common">Beet</name>
    <dbReference type="NCBI Taxonomy" id="3555"/>
    <lineage>
        <taxon>Eukaryota</taxon>
        <taxon>Viridiplantae</taxon>
        <taxon>Streptophyta</taxon>
        <taxon>Embryophyta</taxon>
        <taxon>Tracheophyta</taxon>
        <taxon>Spermatophyta</taxon>
        <taxon>Magnoliopsida</taxon>
        <taxon>eudicotyledons</taxon>
        <taxon>Gunneridae</taxon>
        <taxon>Pentapetalae</taxon>
        <taxon>Caryophyllales</taxon>
        <taxon>Chenopodiaceae</taxon>
        <taxon>Betoideae</taxon>
        <taxon>Beta</taxon>
    </lineage>
</organism>
<reference evidence="1 2" key="1">
    <citation type="journal article" date="2014" name="Nature">
        <title>The genome of the recently domesticated crop plant sugar beet (Beta vulgaris).</title>
        <authorList>
            <person name="Dohm J.C."/>
            <person name="Minoche A.E."/>
            <person name="Holtgrawe D."/>
            <person name="Capella-Gutierrez S."/>
            <person name="Zakrzewski F."/>
            <person name="Tafer H."/>
            <person name="Rupp O."/>
            <person name="Sorensen T.R."/>
            <person name="Stracke R."/>
            <person name="Reinhardt R."/>
            <person name="Goesmann A."/>
            <person name="Kraft T."/>
            <person name="Schulz B."/>
            <person name="Stadler P.F."/>
            <person name="Schmidt T."/>
            <person name="Gabaldon T."/>
            <person name="Lehrach H."/>
            <person name="Weisshaar B."/>
            <person name="Himmelbauer H."/>
        </authorList>
    </citation>
    <scope>NUCLEOTIDE SEQUENCE [LARGE SCALE GENOMIC DNA]</scope>
    <source>
        <tissue evidence="1">Taproot</tissue>
    </source>
</reference>
<feature type="non-terminal residue" evidence="1">
    <location>
        <position position="1"/>
    </location>
</feature>
<proteinExistence type="predicted"/>
<dbReference type="AlphaFoldDB" id="A0A0J7YQX6"/>